<evidence type="ECO:0008006" key="3">
    <source>
        <dbReference type="Google" id="ProtNLM"/>
    </source>
</evidence>
<comment type="caution">
    <text evidence="1">The sequence shown here is derived from an EMBL/GenBank/DDBJ whole genome shotgun (WGS) entry which is preliminary data.</text>
</comment>
<gene>
    <name evidence="1" type="ORF">G6N77_16850</name>
</gene>
<protein>
    <recommendedName>
        <fullName evidence="3">DoxX family membrane protein</fullName>
    </recommendedName>
</protein>
<sequence length="136" mass="14125">MGLSISNAALRLVSGAFILNSGIGKLSLAPEHAAGLQASAARVVPQVETLEPERFGRYLSYAEIGIGATLLLPMVPSRLAGLVLGAFSGGLLANYLKSPGLTQADGIRPTPAGVPLAKDVWLVGIAVALVFHRKRR</sequence>
<organism evidence="1 2">
    <name type="scientific">Arthrobacter silviterrae</name>
    <dbReference type="NCBI Taxonomy" id="2026658"/>
    <lineage>
        <taxon>Bacteria</taxon>
        <taxon>Bacillati</taxon>
        <taxon>Actinomycetota</taxon>
        <taxon>Actinomycetes</taxon>
        <taxon>Micrococcales</taxon>
        <taxon>Micrococcaceae</taxon>
        <taxon>Arthrobacter</taxon>
    </lineage>
</organism>
<evidence type="ECO:0000313" key="2">
    <source>
        <dbReference type="Proteomes" id="UP000479226"/>
    </source>
</evidence>
<keyword evidence="2" id="KW-1185">Reference proteome</keyword>
<accession>A0ABX0DKB1</accession>
<dbReference type="Proteomes" id="UP000479226">
    <property type="component" value="Unassembled WGS sequence"/>
</dbReference>
<dbReference type="EMBL" id="JAAKZI010000037">
    <property type="protein sequence ID" value="NGN85115.1"/>
    <property type="molecule type" value="Genomic_DNA"/>
</dbReference>
<name>A0ABX0DKB1_9MICC</name>
<evidence type="ECO:0000313" key="1">
    <source>
        <dbReference type="EMBL" id="NGN85115.1"/>
    </source>
</evidence>
<reference evidence="1 2" key="1">
    <citation type="submission" date="2020-02" db="EMBL/GenBank/DDBJ databases">
        <title>Genome sequence of the type strain DSM 27180 of Arthrobacter silviterrae.</title>
        <authorList>
            <person name="Gao J."/>
            <person name="Sun J."/>
        </authorList>
    </citation>
    <scope>NUCLEOTIDE SEQUENCE [LARGE SCALE GENOMIC DNA]</scope>
    <source>
        <strain evidence="1 2">DSM 27180</strain>
    </source>
</reference>
<proteinExistence type="predicted"/>
<dbReference type="RefSeq" id="WP_165183323.1">
    <property type="nucleotide sequence ID" value="NZ_JAAKZI010000037.1"/>
</dbReference>